<reference evidence="2 3" key="1">
    <citation type="journal article" date="2022" name="bioRxiv">
        <title>Genomics of Preaxostyla Flagellates Illuminates Evolutionary Transitions and the Path Towards Mitochondrial Loss.</title>
        <authorList>
            <person name="Novak L.V.F."/>
            <person name="Treitli S.C."/>
            <person name="Pyrih J."/>
            <person name="Halakuc P."/>
            <person name="Pipaliya S.V."/>
            <person name="Vacek V."/>
            <person name="Brzon O."/>
            <person name="Soukal P."/>
            <person name="Eme L."/>
            <person name="Dacks J.B."/>
            <person name="Karnkowska A."/>
            <person name="Elias M."/>
            <person name="Hampl V."/>
        </authorList>
    </citation>
    <scope>NUCLEOTIDE SEQUENCE [LARGE SCALE GENOMIC DNA]</scope>
    <source>
        <strain evidence="2">NAU3</strain>
        <tissue evidence="2">Gut</tissue>
    </source>
</reference>
<dbReference type="EMBL" id="JARBJD010000257">
    <property type="protein sequence ID" value="KAK2945521.1"/>
    <property type="molecule type" value="Genomic_DNA"/>
</dbReference>
<evidence type="ECO:0000256" key="1">
    <source>
        <dbReference type="SAM" id="MobiDB-lite"/>
    </source>
</evidence>
<feature type="region of interest" description="Disordered" evidence="1">
    <location>
        <begin position="86"/>
        <end position="120"/>
    </location>
</feature>
<dbReference type="Proteomes" id="UP001281761">
    <property type="component" value="Unassembled WGS sequence"/>
</dbReference>
<gene>
    <name evidence="2" type="ORF">BLNAU_19545</name>
</gene>
<organism evidence="2 3">
    <name type="scientific">Blattamonas nauphoetae</name>
    <dbReference type="NCBI Taxonomy" id="2049346"/>
    <lineage>
        <taxon>Eukaryota</taxon>
        <taxon>Metamonada</taxon>
        <taxon>Preaxostyla</taxon>
        <taxon>Oxymonadida</taxon>
        <taxon>Blattamonas</taxon>
    </lineage>
</organism>
<proteinExistence type="predicted"/>
<protein>
    <submittedName>
        <fullName evidence="2">Uncharacterized protein</fullName>
    </submittedName>
</protein>
<feature type="region of interest" description="Disordered" evidence="1">
    <location>
        <begin position="21"/>
        <end position="70"/>
    </location>
</feature>
<name>A0ABQ9X4E3_9EUKA</name>
<evidence type="ECO:0000313" key="3">
    <source>
        <dbReference type="Proteomes" id="UP001281761"/>
    </source>
</evidence>
<accession>A0ABQ9X4E3</accession>
<comment type="caution">
    <text evidence="2">The sequence shown here is derived from an EMBL/GenBank/DDBJ whole genome shotgun (WGS) entry which is preliminary data.</text>
</comment>
<sequence length="158" mass="18199">MSSLLAVSSQQQTLQTSFQHMSMVRRSMSQSEDQEQPSRSCEESHSQSTRKHASANMSSHISLHLSPQRKLQPEVPAMMETQKCMLKFRTPDQEKTTTRFPPRTHPTRPVLHKSTRTQQTLGPLSEMKRCPSHDLALDPLSMYLRHSHHIDILKSKDR</sequence>
<evidence type="ECO:0000313" key="2">
    <source>
        <dbReference type="EMBL" id="KAK2945521.1"/>
    </source>
</evidence>
<keyword evidence="3" id="KW-1185">Reference proteome</keyword>